<sequence>MHIIRGRPETSWWWSKSQLAIGLAVMVAIICFICLAKVRKLGISCLSLFFNVTLDLQLMGLELVDNIANYLINGLDHQYIVNNSHSGDTLILDGVMSMGMEILNLIGIGNGNTASVVTTCLGCSWR</sequence>
<dbReference type="WBParaSite" id="nRc.2.0.1.t08797-RA">
    <property type="protein sequence ID" value="nRc.2.0.1.t08797-RA"/>
    <property type="gene ID" value="nRc.2.0.1.g08797"/>
</dbReference>
<dbReference type="AlphaFoldDB" id="A0A915I3T5"/>
<organism evidence="2 3">
    <name type="scientific">Romanomermis culicivorax</name>
    <name type="common">Nematode worm</name>
    <dbReference type="NCBI Taxonomy" id="13658"/>
    <lineage>
        <taxon>Eukaryota</taxon>
        <taxon>Metazoa</taxon>
        <taxon>Ecdysozoa</taxon>
        <taxon>Nematoda</taxon>
        <taxon>Enoplea</taxon>
        <taxon>Dorylaimia</taxon>
        <taxon>Mermithida</taxon>
        <taxon>Mermithoidea</taxon>
        <taxon>Mermithidae</taxon>
        <taxon>Romanomermis</taxon>
    </lineage>
</organism>
<keyword evidence="1" id="KW-1133">Transmembrane helix</keyword>
<feature type="transmembrane region" description="Helical" evidence="1">
    <location>
        <begin position="20"/>
        <end position="38"/>
    </location>
</feature>
<evidence type="ECO:0000313" key="2">
    <source>
        <dbReference type="Proteomes" id="UP000887565"/>
    </source>
</evidence>
<keyword evidence="2" id="KW-1185">Reference proteome</keyword>
<name>A0A915I3T5_ROMCU</name>
<evidence type="ECO:0000313" key="3">
    <source>
        <dbReference type="WBParaSite" id="nRc.2.0.1.t08797-RA"/>
    </source>
</evidence>
<keyword evidence="1" id="KW-0812">Transmembrane</keyword>
<dbReference type="Proteomes" id="UP000887565">
    <property type="component" value="Unplaced"/>
</dbReference>
<reference evidence="3" key="1">
    <citation type="submission" date="2022-11" db="UniProtKB">
        <authorList>
            <consortium name="WormBaseParasite"/>
        </authorList>
    </citation>
    <scope>IDENTIFICATION</scope>
</reference>
<accession>A0A915I3T5</accession>
<protein>
    <submittedName>
        <fullName evidence="3">Uncharacterized protein</fullName>
    </submittedName>
</protein>
<proteinExistence type="predicted"/>
<keyword evidence="1" id="KW-0472">Membrane</keyword>
<evidence type="ECO:0000256" key="1">
    <source>
        <dbReference type="SAM" id="Phobius"/>
    </source>
</evidence>